<organism evidence="1 2">
    <name type="scientific">Persicobacter psychrovividus</name>
    <dbReference type="NCBI Taxonomy" id="387638"/>
    <lineage>
        <taxon>Bacteria</taxon>
        <taxon>Pseudomonadati</taxon>
        <taxon>Bacteroidota</taxon>
        <taxon>Cytophagia</taxon>
        <taxon>Cytophagales</taxon>
        <taxon>Persicobacteraceae</taxon>
        <taxon>Persicobacter</taxon>
    </lineage>
</organism>
<dbReference type="EMBL" id="AP025293">
    <property type="protein sequence ID" value="BDD00798.1"/>
    <property type="molecule type" value="Genomic_DNA"/>
</dbReference>
<dbReference type="InterPro" id="IPR015943">
    <property type="entry name" value="WD40/YVTN_repeat-like_dom_sf"/>
</dbReference>
<dbReference type="SUPFAM" id="SSF110296">
    <property type="entry name" value="Oligoxyloglucan reducing end-specific cellobiohydrolase"/>
    <property type="match status" value="2"/>
</dbReference>
<dbReference type="InterPro" id="IPR052025">
    <property type="entry name" value="Xyloglucanase_GH74"/>
</dbReference>
<dbReference type="PANTHER" id="PTHR43739:SF5">
    <property type="entry name" value="EXO-ALPHA-SIALIDASE"/>
    <property type="match status" value="1"/>
</dbReference>
<sequence length="800" mass="89890">MYGLNSEKLGPGINIFLFEKQSDMNFNYKGSMLLLMLFFFGTAQAQWTSINPGAGGQVQDVVCDPNQRGVLYLASDMEGVYKSTDNGESWSMTGHLVHNRVYAVAVTPTNSEQIYVGTLNGVHSSSDGGIHYQYHDISFGKSISAITVNPSNPKQVIAGVGWRDDYNFLKFIKQKKSGRPEVVFSNDGGEHWETMFIADQDITDRNVLNISFNPVNKSEIFVSTYGGIFTSKDAGKSWEQIELPSHCIGSRGVSISPDGQRLYAVLTHEGINGLPYVSPTAKTDWQVIQSGNGIELTAMDYWYPEVDERSSAQQERLILSLQKSRKGAFEATLKYDQQKLKDYQWDLVWSGLKGYDTGWDFADPNPRFIHYTPKSWPRAIWSTSNQTIFEGADWNGGYQWNNKYCKVSWETPVTHYGRLFPTYQGRGTESTYTYDIAVDENYVIQGQADNGLMESWDGGKSWSNMAHRTDSINYSDVQSVTIAHANGTPVVLAQATSGYGGHAKDGRLLYKVLQHHSPEDEWKLLAGGPNHELGMPDGIFREIAVDPTDKERVFVFSYGHGIYLIDNLSEAINNPDYKAQKISSGVVDKVVATKRIAVDPNNPKVIYFTGTRGYEGLFKGELKKGKWRWNRLFDGGGWDAEVVAWSHQGKTHVLYGGRSADKKDGDDYVFKLMVEGQKGWKRIFDKSAALAFRKEENKHWYPYSEKVFLFETKGGLAAYDDKIIINIYNHRQQNSYGIFIGTLSDQGEIAWQDFTGDIHYPGLTGSKIVDRPAGKYWYVSTAGAGAWFRKLPTDTMLSSH</sequence>
<dbReference type="Gene3D" id="2.130.10.10">
    <property type="entry name" value="YVTN repeat-like/Quinoprotein amine dehydrogenase"/>
    <property type="match status" value="3"/>
</dbReference>
<reference evidence="1 2" key="1">
    <citation type="submission" date="2021-12" db="EMBL/GenBank/DDBJ databases">
        <title>Genome sequencing of bacteria with rrn-lacking chromosome and rrn-plasmid.</title>
        <authorList>
            <person name="Anda M."/>
            <person name="Iwasaki W."/>
        </authorList>
    </citation>
    <scope>NUCLEOTIDE SEQUENCE [LARGE SCALE GENOMIC DNA]</scope>
    <source>
        <strain evidence="1 2">NBRC 101262</strain>
        <plasmid evidence="1 2">pPP1</plasmid>
    </source>
</reference>
<keyword evidence="2" id="KW-1185">Reference proteome</keyword>
<evidence type="ECO:0000313" key="2">
    <source>
        <dbReference type="Proteomes" id="UP001354989"/>
    </source>
</evidence>
<name>A0ABN6LC78_9BACT</name>
<evidence type="ECO:0000313" key="1">
    <source>
        <dbReference type="EMBL" id="BDD00798.1"/>
    </source>
</evidence>
<keyword evidence="1" id="KW-0614">Plasmid</keyword>
<accession>A0ABN6LC78</accession>
<dbReference type="PANTHER" id="PTHR43739">
    <property type="entry name" value="XYLOGLUCANASE (EUROFUNG)"/>
    <property type="match status" value="1"/>
</dbReference>
<proteinExistence type="predicted"/>
<geneLocation type="plasmid" evidence="1 2">
    <name>pPP1</name>
</geneLocation>
<dbReference type="Proteomes" id="UP001354989">
    <property type="component" value="Plasmid pPP1"/>
</dbReference>
<gene>
    <name evidence="1" type="ORF">PEPS_30780</name>
</gene>
<evidence type="ECO:0008006" key="3">
    <source>
        <dbReference type="Google" id="ProtNLM"/>
    </source>
</evidence>
<protein>
    <recommendedName>
        <fullName evidence="3">Sortilin N-terminal domain-containing protein</fullName>
    </recommendedName>
</protein>